<evidence type="ECO:0000256" key="1">
    <source>
        <dbReference type="ARBA" id="ARBA00022730"/>
    </source>
</evidence>
<comment type="similarity">
    <text evidence="5 6">Belongs to the universal ribosomal protein uS15 family.</text>
</comment>
<dbReference type="PANTHER" id="PTHR23321">
    <property type="entry name" value="RIBOSOMAL PROTEIN S15, BACTERIAL AND ORGANELLAR"/>
    <property type="match status" value="1"/>
</dbReference>
<organism evidence="8 9">
    <name type="scientific">Gordonia spumicola</name>
    <dbReference type="NCBI Taxonomy" id="589161"/>
    <lineage>
        <taxon>Bacteria</taxon>
        <taxon>Bacillati</taxon>
        <taxon>Actinomycetota</taxon>
        <taxon>Actinomycetes</taxon>
        <taxon>Mycobacteriales</taxon>
        <taxon>Gordoniaceae</taxon>
        <taxon>Gordonia</taxon>
    </lineage>
</organism>
<dbReference type="FunFam" id="1.10.287.10:FF:000002">
    <property type="entry name" value="30S ribosomal protein S15"/>
    <property type="match status" value="1"/>
</dbReference>
<keyword evidence="3 5" id="KW-0687">Ribonucleoprotein</keyword>
<dbReference type="InterPro" id="IPR005290">
    <property type="entry name" value="Ribosomal_uS15_bac-type"/>
</dbReference>
<dbReference type="InterPro" id="IPR000589">
    <property type="entry name" value="Ribosomal_uS15"/>
</dbReference>
<name>A0A7I9VB77_9ACTN</name>
<dbReference type="GO" id="GO:0006412">
    <property type="term" value="P:translation"/>
    <property type="evidence" value="ECO:0007669"/>
    <property type="project" value="UniProtKB-UniRule"/>
</dbReference>
<protein>
    <recommendedName>
        <fullName evidence="5">Small ribosomal subunit protein uS15</fullName>
    </recommendedName>
</protein>
<comment type="caution">
    <text evidence="8">The sequence shown here is derived from an EMBL/GenBank/DDBJ whole genome shotgun (WGS) entry which is preliminary data.</text>
</comment>
<dbReference type="GO" id="GO:0003735">
    <property type="term" value="F:structural constituent of ribosome"/>
    <property type="evidence" value="ECO:0007669"/>
    <property type="project" value="InterPro"/>
</dbReference>
<evidence type="ECO:0000256" key="3">
    <source>
        <dbReference type="ARBA" id="ARBA00023274"/>
    </source>
</evidence>
<evidence type="ECO:0000256" key="4">
    <source>
        <dbReference type="ARBA" id="ARBA00064542"/>
    </source>
</evidence>
<comment type="subunit">
    <text evidence="4 5">Part of the 30S ribosomal subunit. Forms a bridge to the 50S subunit in the 70S ribosome, contacting the 23S rRNA.</text>
</comment>
<gene>
    <name evidence="5 8" type="primary">rpsO</name>
    <name evidence="8" type="ORF">nbrc107696_29700</name>
</gene>
<dbReference type="OrthoDB" id="9799262at2"/>
<dbReference type="PANTHER" id="PTHR23321:SF26">
    <property type="entry name" value="SMALL RIBOSOMAL SUBUNIT PROTEIN US15M"/>
    <property type="match status" value="1"/>
</dbReference>
<evidence type="ECO:0000313" key="9">
    <source>
        <dbReference type="Proteomes" id="UP000444960"/>
    </source>
</evidence>
<dbReference type="EMBL" id="BJOV01000005">
    <property type="protein sequence ID" value="GEE02524.1"/>
    <property type="molecule type" value="Genomic_DNA"/>
</dbReference>
<evidence type="ECO:0000256" key="7">
    <source>
        <dbReference type="RuleBase" id="RU004524"/>
    </source>
</evidence>
<dbReference type="Gene3D" id="6.10.250.3130">
    <property type="match status" value="1"/>
</dbReference>
<keyword evidence="5 7" id="KW-0694">RNA-binding</keyword>
<evidence type="ECO:0000313" key="8">
    <source>
        <dbReference type="EMBL" id="GEE02524.1"/>
    </source>
</evidence>
<evidence type="ECO:0000256" key="5">
    <source>
        <dbReference type="HAMAP-Rule" id="MF_01343"/>
    </source>
</evidence>
<reference evidence="9" key="1">
    <citation type="submission" date="2019-06" db="EMBL/GenBank/DDBJ databases">
        <title>Gordonia isolated from sludge of a wastewater treatment plant.</title>
        <authorList>
            <person name="Tamura T."/>
            <person name="Aoyama K."/>
            <person name="Kang Y."/>
            <person name="Saito S."/>
            <person name="Akiyama N."/>
            <person name="Yazawa K."/>
            <person name="Gonoi T."/>
            <person name="Mikami Y."/>
        </authorList>
    </citation>
    <scope>NUCLEOTIDE SEQUENCE [LARGE SCALE GENOMIC DNA]</scope>
    <source>
        <strain evidence="9">NBRC 107696</strain>
    </source>
</reference>
<dbReference type="RefSeq" id="WP_161896191.1">
    <property type="nucleotide sequence ID" value="NZ_BJOV01000005.1"/>
</dbReference>
<dbReference type="AlphaFoldDB" id="A0A7I9VB77"/>
<dbReference type="Pfam" id="PF00312">
    <property type="entry name" value="Ribosomal_S15"/>
    <property type="match status" value="1"/>
</dbReference>
<dbReference type="HAMAP" id="MF_01343_B">
    <property type="entry name" value="Ribosomal_uS15_B"/>
    <property type="match status" value="1"/>
</dbReference>
<accession>A0A7I9VB77</accession>
<keyword evidence="1 5" id="KW-0699">rRNA-binding</keyword>
<proteinExistence type="inferred from homology"/>
<dbReference type="GO" id="GO:0022627">
    <property type="term" value="C:cytosolic small ribosomal subunit"/>
    <property type="evidence" value="ECO:0007669"/>
    <property type="project" value="TreeGrafter"/>
</dbReference>
<evidence type="ECO:0000256" key="2">
    <source>
        <dbReference type="ARBA" id="ARBA00022980"/>
    </source>
</evidence>
<dbReference type="InterPro" id="IPR009068">
    <property type="entry name" value="uS15_NS1_RNA-bd_sf"/>
</dbReference>
<dbReference type="PROSITE" id="PS00362">
    <property type="entry name" value="RIBOSOMAL_S15"/>
    <property type="match status" value="1"/>
</dbReference>
<comment type="function">
    <text evidence="5">Forms an intersubunit bridge (bridge B4) with the 23S rRNA of the 50S subunit in the ribosome.</text>
</comment>
<comment type="function">
    <text evidence="5 7">One of the primary rRNA binding proteins, it binds directly to 16S rRNA where it helps nucleate assembly of the platform of the 30S subunit by binding and bridging several RNA helices of the 16S rRNA.</text>
</comment>
<dbReference type="GO" id="GO:0019843">
    <property type="term" value="F:rRNA binding"/>
    <property type="evidence" value="ECO:0007669"/>
    <property type="project" value="UniProtKB-UniRule"/>
</dbReference>
<dbReference type="Gene3D" id="1.10.287.10">
    <property type="entry name" value="S15/NS1, RNA-binding"/>
    <property type="match status" value="1"/>
</dbReference>
<dbReference type="SUPFAM" id="SSF47060">
    <property type="entry name" value="S15/NS1 RNA-binding domain"/>
    <property type="match status" value="1"/>
</dbReference>
<sequence>MALTAAEKKTILAEYGVHETDTGSPEAQVALLTKRIKDLTEHLKQHKHDHHSRRGLLLLVGRRRRLLKYLASVDIARYRSLIERLGLRR</sequence>
<keyword evidence="9" id="KW-1185">Reference proteome</keyword>
<dbReference type="CDD" id="cd00353">
    <property type="entry name" value="Ribosomal_S15p_S13e"/>
    <property type="match status" value="1"/>
</dbReference>
<dbReference type="NCBIfam" id="TIGR00952">
    <property type="entry name" value="S15_bact"/>
    <property type="match status" value="1"/>
</dbReference>
<dbReference type="Proteomes" id="UP000444960">
    <property type="component" value="Unassembled WGS sequence"/>
</dbReference>
<keyword evidence="2 5" id="KW-0689">Ribosomal protein</keyword>
<evidence type="ECO:0000256" key="6">
    <source>
        <dbReference type="RuleBase" id="RU003919"/>
    </source>
</evidence>
<dbReference type="SMART" id="SM01387">
    <property type="entry name" value="Ribosomal_S15"/>
    <property type="match status" value="1"/>
</dbReference>